<name>A0A4Y2VUA2_ARAVE</name>
<accession>A0A4Y2VUA2</accession>
<gene>
    <name evidence="1" type="ORF">AVEN_119768_1</name>
</gene>
<organism evidence="1 2">
    <name type="scientific">Araneus ventricosus</name>
    <name type="common">Orbweaver spider</name>
    <name type="synonym">Epeira ventricosa</name>
    <dbReference type="NCBI Taxonomy" id="182803"/>
    <lineage>
        <taxon>Eukaryota</taxon>
        <taxon>Metazoa</taxon>
        <taxon>Ecdysozoa</taxon>
        <taxon>Arthropoda</taxon>
        <taxon>Chelicerata</taxon>
        <taxon>Arachnida</taxon>
        <taxon>Araneae</taxon>
        <taxon>Araneomorphae</taxon>
        <taxon>Entelegynae</taxon>
        <taxon>Araneoidea</taxon>
        <taxon>Araneidae</taxon>
        <taxon>Araneus</taxon>
    </lineage>
</organism>
<reference evidence="1 2" key="1">
    <citation type="journal article" date="2019" name="Sci. Rep.">
        <title>Orb-weaving spider Araneus ventricosus genome elucidates the spidroin gene catalogue.</title>
        <authorList>
            <person name="Kono N."/>
            <person name="Nakamura H."/>
            <person name="Ohtoshi R."/>
            <person name="Moran D.A.P."/>
            <person name="Shinohara A."/>
            <person name="Yoshida Y."/>
            <person name="Fujiwara M."/>
            <person name="Mori M."/>
            <person name="Tomita M."/>
            <person name="Arakawa K."/>
        </authorList>
    </citation>
    <scope>NUCLEOTIDE SEQUENCE [LARGE SCALE GENOMIC DNA]</scope>
</reference>
<dbReference type="Proteomes" id="UP000499080">
    <property type="component" value="Unassembled WGS sequence"/>
</dbReference>
<proteinExistence type="predicted"/>
<evidence type="ECO:0000313" key="1">
    <source>
        <dbReference type="EMBL" id="GBO28993.1"/>
    </source>
</evidence>
<evidence type="ECO:0000313" key="2">
    <source>
        <dbReference type="Proteomes" id="UP000499080"/>
    </source>
</evidence>
<comment type="caution">
    <text evidence="1">The sequence shown here is derived from an EMBL/GenBank/DDBJ whole genome shotgun (WGS) entry which is preliminary data.</text>
</comment>
<keyword evidence="2" id="KW-1185">Reference proteome</keyword>
<protein>
    <submittedName>
        <fullName evidence="1">Uncharacterized protein</fullName>
    </submittedName>
</protein>
<dbReference type="EMBL" id="BGPR01052123">
    <property type="protein sequence ID" value="GBO28993.1"/>
    <property type="molecule type" value="Genomic_DNA"/>
</dbReference>
<sequence>MNIGCLKNCHYLTSAINKWDKGEIGRNTCEIVSRVSNKSVGWSREEFMFDSGYGPFPLYFPRFNLRTHDNCNCGGKEIQCYKPRNVP</sequence>
<dbReference type="OrthoDB" id="6437659at2759"/>
<dbReference type="AlphaFoldDB" id="A0A4Y2VUA2"/>